<evidence type="ECO:0000313" key="3">
    <source>
        <dbReference type="Proteomes" id="UP001630127"/>
    </source>
</evidence>
<dbReference type="InterPro" id="IPR049163">
    <property type="entry name" value="Pif1-like_2B_dom"/>
</dbReference>
<dbReference type="AlphaFoldDB" id="A0ABD2ZBV6"/>
<gene>
    <name evidence="2" type="ORF">ACH5RR_023848</name>
</gene>
<dbReference type="InterPro" id="IPR027417">
    <property type="entry name" value="P-loop_NTPase"/>
</dbReference>
<dbReference type="EMBL" id="JBJUIK010000010">
    <property type="protein sequence ID" value="KAL3516946.1"/>
    <property type="molecule type" value="Genomic_DNA"/>
</dbReference>
<dbReference type="PANTHER" id="PTHR10492:SF100">
    <property type="entry name" value="ATP-DEPENDENT DNA HELICASE"/>
    <property type="match status" value="1"/>
</dbReference>
<proteinExistence type="predicted"/>
<dbReference type="FunFam" id="3.40.50.300:FF:002884">
    <property type="entry name" value="ATP-dependent DNA helicase"/>
    <property type="match status" value="1"/>
</dbReference>
<dbReference type="PANTHER" id="PTHR10492">
    <property type="match status" value="1"/>
</dbReference>
<dbReference type="CDD" id="cd18809">
    <property type="entry name" value="SF1_C_RecD"/>
    <property type="match status" value="1"/>
</dbReference>
<dbReference type="SUPFAM" id="SSF52540">
    <property type="entry name" value="P-loop containing nucleoside triphosphate hydrolases"/>
    <property type="match status" value="1"/>
</dbReference>
<sequence length="275" mass="31586">MKVRRKKFVLLYSNFSINRLILSVFTDLNLYSKDPYQTINRCILSVKNSAVDNVNELIINQFPGKAHVFISTYRILNQQDQGDYEDFLNSLNPKGFPPHKLILKKSCPLILLRNLNPTEGLCNGTRLICRKVKAYTISVEITVGLHKGKKIFLPKIPLQTSDSEKYGIPFKRTQFPVRLRFAMTINKAQGQTLDYVGIYLREPAFSHGQLYVALSRARTASAIKVLIVPGTFTDVADEYKTRNVVYHEILELSKQKATKEKGWTIYCYLMISKRE</sequence>
<feature type="domain" description="DNA helicase Pif1-like 2B" evidence="1">
    <location>
        <begin position="86"/>
        <end position="128"/>
    </location>
</feature>
<dbReference type="Proteomes" id="UP001630127">
    <property type="component" value="Unassembled WGS sequence"/>
</dbReference>
<protein>
    <recommendedName>
        <fullName evidence="1">DNA helicase Pif1-like 2B domain-containing protein</fullName>
    </recommendedName>
</protein>
<dbReference type="Gene3D" id="3.40.50.300">
    <property type="entry name" value="P-loop containing nucleotide triphosphate hydrolases"/>
    <property type="match status" value="1"/>
</dbReference>
<name>A0ABD2ZBV6_9GENT</name>
<reference evidence="2 3" key="1">
    <citation type="submission" date="2024-11" db="EMBL/GenBank/DDBJ databases">
        <title>A near-complete genome assembly of Cinchona calisaya.</title>
        <authorList>
            <person name="Lian D.C."/>
            <person name="Zhao X.W."/>
            <person name="Wei L."/>
        </authorList>
    </citation>
    <scope>NUCLEOTIDE SEQUENCE [LARGE SCALE GENOMIC DNA]</scope>
    <source>
        <tissue evidence="2">Nenye</tissue>
    </source>
</reference>
<dbReference type="Pfam" id="PF21530">
    <property type="entry name" value="Pif1_2B_dom"/>
    <property type="match status" value="1"/>
</dbReference>
<evidence type="ECO:0000313" key="2">
    <source>
        <dbReference type="EMBL" id="KAL3516946.1"/>
    </source>
</evidence>
<accession>A0ABD2ZBV6</accession>
<comment type="caution">
    <text evidence="2">The sequence shown here is derived from an EMBL/GenBank/DDBJ whole genome shotgun (WGS) entry which is preliminary data.</text>
</comment>
<evidence type="ECO:0000259" key="1">
    <source>
        <dbReference type="Pfam" id="PF21530"/>
    </source>
</evidence>
<organism evidence="2 3">
    <name type="scientific">Cinchona calisaya</name>
    <dbReference type="NCBI Taxonomy" id="153742"/>
    <lineage>
        <taxon>Eukaryota</taxon>
        <taxon>Viridiplantae</taxon>
        <taxon>Streptophyta</taxon>
        <taxon>Embryophyta</taxon>
        <taxon>Tracheophyta</taxon>
        <taxon>Spermatophyta</taxon>
        <taxon>Magnoliopsida</taxon>
        <taxon>eudicotyledons</taxon>
        <taxon>Gunneridae</taxon>
        <taxon>Pentapetalae</taxon>
        <taxon>asterids</taxon>
        <taxon>lamiids</taxon>
        <taxon>Gentianales</taxon>
        <taxon>Rubiaceae</taxon>
        <taxon>Cinchonoideae</taxon>
        <taxon>Cinchoneae</taxon>
        <taxon>Cinchona</taxon>
    </lineage>
</organism>
<keyword evidence="3" id="KW-1185">Reference proteome</keyword>